<evidence type="ECO:0000313" key="2">
    <source>
        <dbReference type="EMBL" id="MCX2978923.1"/>
    </source>
</evidence>
<sequence length="371" mass="43485">MRFDIIIAGAGPVGCIIAQKCAAILKWKVLILDKRDHIAGNCKDEYKHGVLVHTYGPHYFRTSNDDLLEYLSQFTEWIPGKYFVKSKVGKKLYPFPINLDTLELFFKKNFDSDSAQKFLDTKKVRNANPQNSEEFVLSKVGTELYKSFYLGYTLKQWGMHPKDLSPSVCGRIPIRFNRDSRYVDSTHQLMPKDGYTEMYKKMIAHENITLMLEVDYFEARQKHESKYATVYTGPIDTYFDYSLGKLPWRSLEFEFREYKQEYKQECVQINYPNETPYTRSVEAKHITGQKSDNTVICNETPVDNGDAYYPIPHKSSQDLYLDYEELAKEETLNKHVYFAGRLATYKYINMDQAMESAFEMFDRIKSTHFDK</sequence>
<dbReference type="EMBL" id="SHNO01000001">
    <property type="protein sequence ID" value="MCX2978923.1"/>
    <property type="molecule type" value="Genomic_DNA"/>
</dbReference>
<dbReference type="Pfam" id="PF13450">
    <property type="entry name" value="NAD_binding_8"/>
    <property type="match status" value="1"/>
</dbReference>
<dbReference type="Proteomes" id="UP001143304">
    <property type="component" value="Unassembled WGS sequence"/>
</dbReference>
<dbReference type="RefSeq" id="WP_279250617.1">
    <property type="nucleotide sequence ID" value="NZ_SHNO01000001.1"/>
</dbReference>
<name>A0ABT3T9G0_9GAMM</name>
<dbReference type="Gene3D" id="3.40.50.720">
    <property type="entry name" value="NAD(P)-binding Rossmann-like Domain"/>
    <property type="match status" value="3"/>
</dbReference>
<dbReference type="InterPro" id="IPR015899">
    <property type="entry name" value="UDP-GalPyranose_mutase_C"/>
</dbReference>
<evidence type="ECO:0000259" key="1">
    <source>
        <dbReference type="Pfam" id="PF03275"/>
    </source>
</evidence>
<feature type="domain" description="UDP-galactopyranose mutase C-terminal" evidence="1">
    <location>
        <begin position="148"/>
        <end position="347"/>
    </location>
</feature>
<protein>
    <submittedName>
        <fullName evidence="2">UDP-galactopyranose mutase</fullName>
    </submittedName>
</protein>
<organism evidence="2 3">
    <name type="scientific">Candidatus Marimicrobium litorale</name>
    <dbReference type="NCBI Taxonomy" id="2518991"/>
    <lineage>
        <taxon>Bacteria</taxon>
        <taxon>Pseudomonadati</taxon>
        <taxon>Pseudomonadota</taxon>
        <taxon>Gammaproteobacteria</taxon>
        <taxon>Cellvibrionales</taxon>
        <taxon>Halieaceae</taxon>
        <taxon>Marimicrobium</taxon>
    </lineage>
</organism>
<gene>
    <name evidence="2" type="ORF">EYC82_16375</name>
</gene>
<dbReference type="PANTHER" id="PTHR21197">
    <property type="entry name" value="UDP-GALACTOPYRANOSE MUTASE"/>
    <property type="match status" value="1"/>
</dbReference>
<dbReference type="Pfam" id="PF03275">
    <property type="entry name" value="GLF"/>
    <property type="match status" value="1"/>
</dbReference>
<proteinExistence type="predicted"/>
<keyword evidence="3" id="KW-1185">Reference proteome</keyword>
<evidence type="ECO:0000313" key="3">
    <source>
        <dbReference type="Proteomes" id="UP001143304"/>
    </source>
</evidence>
<dbReference type="SUPFAM" id="SSF54373">
    <property type="entry name" value="FAD-linked reductases, C-terminal domain"/>
    <property type="match status" value="1"/>
</dbReference>
<comment type="caution">
    <text evidence="2">The sequence shown here is derived from an EMBL/GenBank/DDBJ whole genome shotgun (WGS) entry which is preliminary data.</text>
</comment>
<accession>A0ABT3T9G0</accession>
<reference evidence="2" key="1">
    <citation type="submission" date="2019-02" db="EMBL/GenBank/DDBJ databases">
        <authorList>
            <person name="Li S.-H."/>
        </authorList>
    </citation>
    <scope>NUCLEOTIDE SEQUENCE</scope>
    <source>
        <strain evidence="2">IMCC11814</strain>
    </source>
</reference>
<dbReference type="PANTHER" id="PTHR21197:SF0">
    <property type="entry name" value="UDP-GALACTOPYRANOSE MUTASE"/>
    <property type="match status" value="1"/>
</dbReference>
<dbReference type="SUPFAM" id="SSF51971">
    <property type="entry name" value="Nucleotide-binding domain"/>
    <property type="match status" value="1"/>
</dbReference>